<dbReference type="CDD" id="cd01668">
    <property type="entry name" value="TGS_RSH"/>
    <property type="match status" value="1"/>
</dbReference>
<dbReference type="GO" id="GO:0015969">
    <property type="term" value="P:guanosine tetraphosphate metabolic process"/>
    <property type="evidence" value="ECO:0007669"/>
    <property type="project" value="InterPro"/>
</dbReference>
<dbReference type="EMBL" id="PCSU01000056">
    <property type="protein sequence ID" value="PIP56391.1"/>
    <property type="molecule type" value="Genomic_DNA"/>
</dbReference>
<dbReference type="Gene3D" id="1.10.3210.10">
    <property type="entry name" value="Hypothetical protein af1432"/>
    <property type="match status" value="1"/>
</dbReference>
<dbReference type="InterPro" id="IPR006674">
    <property type="entry name" value="HD_domain"/>
</dbReference>
<dbReference type="SUPFAM" id="SSF109604">
    <property type="entry name" value="HD-domain/PDEase-like"/>
    <property type="match status" value="1"/>
</dbReference>
<dbReference type="PANTHER" id="PTHR21262">
    <property type="entry name" value="GUANOSINE-3',5'-BIS DIPHOSPHATE 3'-PYROPHOSPHOHYDROLASE"/>
    <property type="match status" value="1"/>
</dbReference>
<dbReference type="InterPro" id="IPR012676">
    <property type="entry name" value="TGS-like"/>
</dbReference>
<dbReference type="SUPFAM" id="SSF81271">
    <property type="entry name" value="TGS-like"/>
    <property type="match status" value="1"/>
</dbReference>
<evidence type="ECO:0000259" key="2">
    <source>
        <dbReference type="PROSITE" id="PS51831"/>
    </source>
</evidence>
<sequence>MDNNFSIDNLKQAVLMYHPSAEIEIIDNAYNFAEMAYADINRIDDTPLIDHALATALILADIRVDEHTIAAGLLHDIIHETDLSLQDIEGDFEPETLKLITDISKLKTYTTKQSELAYAQQLRNLFLATTEDIRVVLVRLAEKIHNLHSITALPQEKRLVVAQKAIDIYAPLADLLGVQKFKRELEDRAFEVLNKVEFETIKNYYDSRYGSQDSTVNAIHDDLQQTLASRNMDFKLYGRMKAKYSTYKKFLAESEGKQTLEDFLDTIYDKIGFTILVNSTEDCYRSLSTLRREFPSARDLVKDYIINPKPNGYKAIHTYITTKNDMPCEVQIKTHIMHEFNEFGPAAHAFYKLVGRKRGSLLETPEEKITQMKELLHWKEGILSDNDATTKLTTFKKHIYVFTPKADVIELPHGATPIDFAYHIHTKIGDRIRGAHVNNKFVGIDHVLENGDVCEILTRNGRQKPSRDWLRIAKTAAARSQIRKSLQE</sequence>
<evidence type="ECO:0000313" key="4">
    <source>
        <dbReference type="EMBL" id="PIP56391.1"/>
    </source>
</evidence>
<evidence type="ECO:0008006" key="6">
    <source>
        <dbReference type="Google" id="ProtNLM"/>
    </source>
</evidence>
<protein>
    <recommendedName>
        <fullName evidence="6">TGS domain-containing protein</fullName>
    </recommendedName>
</protein>
<dbReference type="Pfam" id="PF04607">
    <property type="entry name" value="RelA_SpoT"/>
    <property type="match status" value="1"/>
</dbReference>
<dbReference type="Pfam" id="PF02824">
    <property type="entry name" value="TGS"/>
    <property type="match status" value="1"/>
</dbReference>
<dbReference type="SUPFAM" id="SSF81301">
    <property type="entry name" value="Nucleotidyltransferase"/>
    <property type="match status" value="1"/>
</dbReference>
<dbReference type="PROSITE" id="PS51880">
    <property type="entry name" value="TGS"/>
    <property type="match status" value="1"/>
</dbReference>
<dbReference type="InterPro" id="IPR007685">
    <property type="entry name" value="RelA_SpoT"/>
</dbReference>
<organism evidence="4 5">
    <name type="scientific">candidate division WWE3 bacterium CG22_combo_CG10-13_8_21_14_all_39_12</name>
    <dbReference type="NCBI Taxonomy" id="1975094"/>
    <lineage>
        <taxon>Bacteria</taxon>
        <taxon>Katanobacteria</taxon>
    </lineage>
</organism>
<accession>A0A2H0BFG6</accession>
<feature type="domain" description="HD" evidence="2">
    <location>
        <begin position="48"/>
        <end position="147"/>
    </location>
</feature>
<evidence type="ECO:0000256" key="1">
    <source>
        <dbReference type="ARBA" id="ARBA00007476"/>
    </source>
</evidence>
<feature type="domain" description="TGS" evidence="3">
    <location>
        <begin position="397"/>
        <end position="458"/>
    </location>
</feature>
<dbReference type="AlphaFoldDB" id="A0A2H0BFG6"/>
<dbReference type="SMART" id="SM00954">
    <property type="entry name" value="RelA_SpoT"/>
    <property type="match status" value="1"/>
</dbReference>
<name>A0A2H0BFG6_UNCKA</name>
<dbReference type="Proteomes" id="UP000228495">
    <property type="component" value="Unassembled WGS sequence"/>
</dbReference>
<dbReference type="InterPro" id="IPR033655">
    <property type="entry name" value="TGS_RelA/SpoT"/>
</dbReference>
<evidence type="ECO:0000313" key="5">
    <source>
        <dbReference type="Proteomes" id="UP000228495"/>
    </source>
</evidence>
<dbReference type="InterPro" id="IPR043519">
    <property type="entry name" value="NT_sf"/>
</dbReference>
<dbReference type="InterPro" id="IPR004095">
    <property type="entry name" value="TGS"/>
</dbReference>
<comment type="similarity">
    <text evidence="1">Belongs to the RelA/SpoT family.</text>
</comment>
<proteinExistence type="inferred from homology"/>
<dbReference type="PANTHER" id="PTHR21262:SF31">
    <property type="entry name" value="GTP PYROPHOSPHOKINASE"/>
    <property type="match status" value="1"/>
</dbReference>
<dbReference type="Gene3D" id="3.10.20.30">
    <property type="match status" value="1"/>
</dbReference>
<dbReference type="Pfam" id="PF13328">
    <property type="entry name" value="HD_4"/>
    <property type="match status" value="1"/>
</dbReference>
<dbReference type="InterPro" id="IPR012675">
    <property type="entry name" value="Beta-grasp_dom_sf"/>
</dbReference>
<dbReference type="FunFam" id="3.10.20.30:FF:000002">
    <property type="entry name" value="GTP pyrophosphokinase (RelA/SpoT)"/>
    <property type="match status" value="1"/>
</dbReference>
<comment type="caution">
    <text evidence="4">The sequence shown here is derived from an EMBL/GenBank/DDBJ whole genome shotgun (WGS) entry which is preliminary data.</text>
</comment>
<dbReference type="Gene3D" id="3.30.460.10">
    <property type="entry name" value="Beta Polymerase, domain 2"/>
    <property type="match status" value="1"/>
</dbReference>
<dbReference type="CDD" id="cd05399">
    <property type="entry name" value="NT_Rel-Spo_like"/>
    <property type="match status" value="1"/>
</dbReference>
<reference evidence="4 5" key="1">
    <citation type="submission" date="2017-09" db="EMBL/GenBank/DDBJ databases">
        <title>Depth-based differentiation of microbial function through sediment-hosted aquifers and enrichment of novel symbionts in the deep terrestrial subsurface.</title>
        <authorList>
            <person name="Probst A.J."/>
            <person name="Ladd B."/>
            <person name="Jarett J.K."/>
            <person name="Geller-Mcgrath D.E."/>
            <person name="Sieber C.M."/>
            <person name="Emerson J.B."/>
            <person name="Anantharaman K."/>
            <person name="Thomas B.C."/>
            <person name="Malmstrom R."/>
            <person name="Stieglmeier M."/>
            <person name="Klingl A."/>
            <person name="Woyke T."/>
            <person name="Ryan C.M."/>
            <person name="Banfield J.F."/>
        </authorList>
    </citation>
    <scope>NUCLEOTIDE SEQUENCE [LARGE SCALE GENOMIC DNA]</scope>
    <source>
        <strain evidence="4">CG22_combo_CG10-13_8_21_14_all_39_12</strain>
    </source>
</reference>
<gene>
    <name evidence="4" type="ORF">COX05_03230</name>
</gene>
<evidence type="ECO:0000259" key="3">
    <source>
        <dbReference type="PROSITE" id="PS51880"/>
    </source>
</evidence>
<dbReference type="PROSITE" id="PS51831">
    <property type="entry name" value="HD"/>
    <property type="match status" value="1"/>
</dbReference>